<evidence type="ECO:0000256" key="4">
    <source>
        <dbReference type="ARBA" id="ARBA00023125"/>
    </source>
</evidence>
<evidence type="ECO:0000259" key="7">
    <source>
        <dbReference type="PROSITE" id="PS50103"/>
    </source>
</evidence>
<evidence type="ECO:0000313" key="8">
    <source>
        <dbReference type="EMBL" id="CAA0395824.1"/>
    </source>
</evidence>
<keyword evidence="4" id="KW-0238">DNA-binding</keyword>
<sequence length="167" mass="17993">MCKFHHLSERETHVLETSLSSKGLPSRTGEPVCTLYFHTGNCSSGPTCIFDHPMLVSTHKNTSSMASETPHLNPLGLSSSLRALSSDIVEASTKKPRIYKNTSSVVSETPHSNPLRFSSPIGDSSSDLVETTTKETVINKNTPSMASETLHANPLRFSSSIGESSSD</sequence>
<dbReference type="AlphaFoldDB" id="A0A5S9XUT5"/>
<feature type="compositionally biased region" description="Polar residues" evidence="6">
    <location>
        <begin position="102"/>
        <end position="147"/>
    </location>
</feature>
<dbReference type="EMBL" id="CACSHJ010000095">
    <property type="protein sequence ID" value="CAA0395824.1"/>
    <property type="molecule type" value="Genomic_DNA"/>
</dbReference>
<organism evidence="8 9">
    <name type="scientific">Arabidopsis thaliana</name>
    <name type="common">Mouse-ear cress</name>
    <dbReference type="NCBI Taxonomy" id="3702"/>
    <lineage>
        <taxon>Eukaryota</taxon>
        <taxon>Viridiplantae</taxon>
        <taxon>Streptophyta</taxon>
        <taxon>Embryophyta</taxon>
        <taxon>Tracheophyta</taxon>
        <taxon>Spermatophyta</taxon>
        <taxon>Magnoliopsida</taxon>
        <taxon>eudicotyledons</taxon>
        <taxon>Gunneridae</taxon>
        <taxon>Pentapetalae</taxon>
        <taxon>rosids</taxon>
        <taxon>malvids</taxon>
        <taxon>Brassicales</taxon>
        <taxon>Brassicaceae</taxon>
        <taxon>Camelineae</taxon>
        <taxon>Arabidopsis</taxon>
    </lineage>
</organism>
<dbReference type="InterPro" id="IPR050974">
    <property type="entry name" value="Plant_ZF_CCCH"/>
</dbReference>
<dbReference type="PROSITE" id="PS50103">
    <property type="entry name" value="ZF_C3H1"/>
    <property type="match status" value="1"/>
</dbReference>
<name>A0A5S9XUT5_ARATH</name>
<dbReference type="PANTHER" id="PTHR12506">
    <property type="entry name" value="PROTEIN PHOSPHATASE RELATED"/>
    <property type="match status" value="1"/>
</dbReference>
<dbReference type="GO" id="GO:0003677">
    <property type="term" value="F:DNA binding"/>
    <property type="evidence" value="ECO:0007669"/>
    <property type="project" value="UniProtKB-KW"/>
</dbReference>
<keyword evidence="1 5" id="KW-0479">Metal-binding</keyword>
<keyword evidence="3 5" id="KW-0862">Zinc</keyword>
<dbReference type="GO" id="GO:0008270">
    <property type="term" value="F:zinc ion binding"/>
    <property type="evidence" value="ECO:0007669"/>
    <property type="project" value="UniProtKB-KW"/>
</dbReference>
<dbReference type="OrthoDB" id="1114261at2759"/>
<dbReference type="Proteomes" id="UP000434276">
    <property type="component" value="Unassembled WGS sequence"/>
</dbReference>
<dbReference type="Gene3D" id="4.10.1000.10">
    <property type="entry name" value="Zinc finger, CCCH-type"/>
    <property type="match status" value="1"/>
</dbReference>
<feature type="compositionally biased region" description="Polar residues" evidence="6">
    <location>
        <begin position="156"/>
        <end position="167"/>
    </location>
</feature>
<dbReference type="InterPro" id="IPR000571">
    <property type="entry name" value="Znf_CCCH"/>
</dbReference>
<evidence type="ECO:0000313" key="9">
    <source>
        <dbReference type="Proteomes" id="UP000434276"/>
    </source>
</evidence>
<feature type="zinc finger region" description="C3H1-type" evidence="5">
    <location>
        <begin position="27"/>
        <end position="55"/>
    </location>
</feature>
<evidence type="ECO:0000256" key="2">
    <source>
        <dbReference type="ARBA" id="ARBA00022771"/>
    </source>
</evidence>
<gene>
    <name evidence="8" type="ORF">C24_LOCUS18562</name>
</gene>
<accession>A0A5S9XUT5</accession>
<reference evidence="8 9" key="1">
    <citation type="submission" date="2019-12" db="EMBL/GenBank/DDBJ databases">
        <authorList>
            <person name="Jiao W.-B."/>
            <person name="Schneeberger K."/>
        </authorList>
    </citation>
    <scope>NUCLEOTIDE SEQUENCE [LARGE SCALE GENOMIC DNA]</scope>
    <source>
        <strain evidence="9">cv. C24</strain>
    </source>
</reference>
<feature type="domain" description="C3H1-type" evidence="7">
    <location>
        <begin position="27"/>
        <end position="55"/>
    </location>
</feature>
<evidence type="ECO:0000256" key="6">
    <source>
        <dbReference type="SAM" id="MobiDB-lite"/>
    </source>
</evidence>
<dbReference type="PANTHER" id="PTHR12506:SF50">
    <property type="entry name" value="ZINC FINGER CCCH DOMAIN-CONTAINING PROTEIN 26"/>
    <property type="match status" value="1"/>
</dbReference>
<proteinExistence type="predicted"/>
<keyword evidence="2 5" id="KW-0863">Zinc-finger</keyword>
<feature type="region of interest" description="Disordered" evidence="6">
    <location>
        <begin position="102"/>
        <end position="167"/>
    </location>
</feature>
<evidence type="ECO:0000256" key="5">
    <source>
        <dbReference type="PROSITE-ProRule" id="PRU00723"/>
    </source>
</evidence>
<protein>
    <recommendedName>
        <fullName evidence="7">C3H1-type domain-containing protein</fullName>
    </recommendedName>
</protein>
<evidence type="ECO:0000256" key="1">
    <source>
        <dbReference type="ARBA" id="ARBA00022723"/>
    </source>
</evidence>
<evidence type="ECO:0000256" key="3">
    <source>
        <dbReference type="ARBA" id="ARBA00022833"/>
    </source>
</evidence>